<keyword evidence="1" id="KW-0175">Coiled coil</keyword>
<feature type="coiled-coil region" evidence="1">
    <location>
        <begin position="188"/>
        <end position="215"/>
    </location>
</feature>
<evidence type="ECO:0000313" key="4">
    <source>
        <dbReference type="Proteomes" id="UP000002067"/>
    </source>
</evidence>
<dbReference type="AlphaFoldDB" id="A0A7S7FPF2"/>
<evidence type="ECO:0000256" key="1">
    <source>
        <dbReference type="SAM" id="Coils"/>
    </source>
</evidence>
<reference evidence="3 4" key="1">
    <citation type="journal article" date="2009" name="J. Bacteriol.">
        <title>Complete genome sequence of the probiotic Lactobacillus rhamnosus ATCC 53103.</title>
        <authorList>
            <person name="Morita H."/>
            <person name="Toh H."/>
            <person name="Oshima K."/>
            <person name="Murakami M."/>
            <person name="Taylor T.D."/>
            <person name="Igimi S."/>
            <person name="Hattori M."/>
        </authorList>
    </citation>
    <scope>NUCLEOTIDE SEQUENCE [LARGE SCALE GENOMIC DNA]</scope>
    <source>
        <strain evidence="4">ATCC 53103 / LMG 18243 / GG [Tokyo]</strain>
    </source>
</reference>
<gene>
    <name evidence="3" type="ordered locus">LRHM_1039</name>
</gene>
<proteinExistence type="predicted"/>
<dbReference type="KEGG" id="lrh:LGG_01088"/>
<protein>
    <submittedName>
        <fullName evidence="3">Hypothetical phage protein</fullName>
    </submittedName>
</protein>
<dbReference type="Proteomes" id="UP000002067">
    <property type="component" value="Chromosome"/>
</dbReference>
<accession>A0A7S7FPF2</accession>
<dbReference type="KEGG" id="lrg:LRHM_1039"/>
<dbReference type="InterPro" id="IPR045633">
    <property type="entry name" value="DUF6414"/>
</dbReference>
<dbReference type="Pfam" id="PF19952">
    <property type="entry name" value="DUF6414"/>
    <property type="match status" value="1"/>
</dbReference>
<dbReference type="EMBL" id="AP011548">
    <property type="protein sequence ID" value="BAI41566.1"/>
    <property type="molecule type" value="Genomic_DNA"/>
</dbReference>
<sequence>MEDHNLHDEAEAEKKLREYIYVDTDLMNSLLAQFDEGLSTLTTRMNEKTSILTQVATKGGRKSAKISGGVPGIANGSGSAEDSHSMADESSTHNRHQYSENIVYGDYGVEILEGYLKKQFVPVENAEPGDLVLYKDSFSLYDFDSLEAGTNPEIIDPVLRLSTDNVSEEKLDGYKKQLRVIQARTRNASNAKMQIDDMKKKIQKAEQKITEDKSSQENFRSVYAMVNFFSKSMPNSVIVSTEQTVVFAQKSLFRLSPSQLQMLQKNPRTLYIMGIVENKSDNTNWKHQTLTNSQLAPRDIGAIASYLSSIALTNFGISQKEDSLRIRPISMYF</sequence>
<dbReference type="RefSeq" id="WP_014569456.1">
    <property type="nucleotide sequence ID" value="NC_013198.1"/>
</dbReference>
<feature type="region of interest" description="Disordered" evidence="2">
    <location>
        <begin position="62"/>
        <end position="94"/>
    </location>
</feature>
<organism evidence="3 4">
    <name type="scientific">Lacticaseibacillus rhamnosus (strain ATCC 53103 / LMG 18243 / GG)</name>
    <name type="common">Lactobacillus rhamnosus</name>
    <dbReference type="NCBI Taxonomy" id="568703"/>
    <lineage>
        <taxon>Bacteria</taxon>
        <taxon>Bacillati</taxon>
        <taxon>Bacillota</taxon>
        <taxon>Bacilli</taxon>
        <taxon>Lactobacillales</taxon>
        <taxon>Lactobacillaceae</taxon>
        <taxon>Lacticaseibacillus</taxon>
    </lineage>
</organism>
<evidence type="ECO:0000313" key="3">
    <source>
        <dbReference type="EMBL" id="BAI41566.1"/>
    </source>
</evidence>
<evidence type="ECO:0000256" key="2">
    <source>
        <dbReference type="SAM" id="MobiDB-lite"/>
    </source>
</evidence>
<name>A0A7S7FPF2_LACRG</name>
<feature type="compositionally biased region" description="Basic and acidic residues" evidence="2">
    <location>
        <begin position="81"/>
        <end position="92"/>
    </location>
</feature>